<name>A0A430AF52_9ENTE</name>
<sequence>MNLLELVAANQLNPTNENKKLSVPGQIRDTYAVYAIPLKYLYYNDQNGRINTAYKKYKAEFGMLEPEAGDTKYNEVFEKFIFDSNQQALKDTVQSIKDKSQQEPGVVLPDGRVIDGNRRFTALRMLQREDNIEKTFSAVVLPLDAKVDEKKIKELELDLQLGREERVNYDPIDRIFDVYNTIIVEKLMTVEEYKKASGAGNTRGINRDIRLAELILKFLNIVSPSKDSEEKQVDKFYLARDLKLDGPIEEIESTITKLNSGNKEVVTDAVLVHLAVLKSDEEQKDTTRVMRDIKKNILKDSERLEHYVDAVDSKVDIIVDAFEEKPINSANDIKIVFSNDEELQKSADTLNRSAERLIYKGENDSKRMKALAKLENIFETLEDMRPEDFDELTVDERLEAKGVIQDIKDVVFKLNKELIK</sequence>
<dbReference type="Proteomes" id="UP000288669">
    <property type="component" value="Unassembled WGS sequence"/>
</dbReference>
<evidence type="ECO:0000259" key="1">
    <source>
        <dbReference type="SMART" id="SM00470"/>
    </source>
</evidence>
<dbReference type="SMART" id="SM00470">
    <property type="entry name" value="ParB"/>
    <property type="match status" value="1"/>
</dbReference>
<keyword evidence="3" id="KW-1185">Reference proteome</keyword>
<feature type="domain" description="ParB-like N-terminal" evidence="1">
    <location>
        <begin position="62"/>
        <end position="159"/>
    </location>
</feature>
<proteinExistence type="predicted"/>
<dbReference type="SUPFAM" id="SSF110849">
    <property type="entry name" value="ParB/Sulfiredoxin"/>
    <property type="match status" value="1"/>
</dbReference>
<dbReference type="CDD" id="cd16387">
    <property type="entry name" value="ParB_N_Srx"/>
    <property type="match status" value="1"/>
</dbReference>
<evidence type="ECO:0000313" key="2">
    <source>
        <dbReference type="EMBL" id="RSU06211.1"/>
    </source>
</evidence>
<dbReference type="InterPro" id="IPR003115">
    <property type="entry name" value="ParB_N"/>
</dbReference>
<evidence type="ECO:0000313" key="3">
    <source>
        <dbReference type="Proteomes" id="UP000288669"/>
    </source>
</evidence>
<dbReference type="EMBL" id="NGJZ01000004">
    <property type="protein sequence ID" value="RSU06211.1"/>
    <property type="molecule type" value="Genomic_DNA"/>
</dbReference>
<dbReference type="RefSeq" id="WP_126826659.1">
    <property type="nucleotide sequence ID" value="NZ_JBHLWU010000003.1"/>
</dbReference>
<reference evidence="2 3" key="1">
    <citation type="submission" date="2017-05" db="EMBL/GenBank/DDBJ databases">
        <title>Vagococcus spp. assemblies.</title>
        <authorList>
            <person name="Gulvik C.A."/>
        </authorList>
    </citation>
    <scope>NUCLEOTIDE SEQUENCE [LARGE SCALE GENOMIC DNA]</scope>
    <source>
        <strain evidence="2 3">DSM 24756</strain>
    </source>
</reference>
<dbReference type="AlphaFoldDB" id="A0A430AF52"/>
<accession>A0A430AF52</accession>
<protein>
    <submittedName>
        <fullName evidence="2">Chromosome partitioning protein ParB</fullName>
    </submittedName>
</protein>
<dbReference type="InterPro" id="IPR036086">
    <property type="entry name" value="ParB/Sulfiredoxin_sf"/>
</dbReference>
<gene>
    <name evidence="2" type="ORF">CBF30_10870</name>
</gene>
<comment type="caution">
    <text evidence="2">The sequence shown here is derived from an EMBL/GenBank/DDBJ whole genome shotgun (WGS) entry which is preliminary data.</text>
</comment>
<dbReference type="OrthoDB" id="5194822at2"/>
<organism evidence="2 3">
    <name type="scientific">Vagococcus entomophilus</name>
    <dbReference type="NCBI Taxonomy" id="1160095"/>
    <lineage>
        <taxon>Bacteria</taxon>
        <taxon>Bacillati</taxon>
        <taxon>Bacillota</taxon>
        <taxon>Bacilli</taxon>
        <taxon>Lactobacillales</taxon>
        <taxon>Enterococcaceae</taxon>
        <taxon>Vagococcus</taxon>
    </lineage>
</organism>